<evidence type="ECO:0000313" key="1">
    <source>
        <dbReference type="EMBL" id="EJW04309.1"/>
    </source>
</evidence>
<accession>J9D9X1</accession>
<organism evidence="1 2">
    <name type="scientific">Edhazardia aedis (strain USNM 41457)</name>
    <name type="common">Microsporidian parasite</name>
    <dbReference type="NCBI Taxonomy" id="1003232"/>
    <lineage>
        <taxon>Eukaryota</taxon>
        <taxon>Fungi</taxon>
        <taxon>Fungi incertae sedis</taxon>
        <taxon>Microsporidia</taxon>
        <taxon>Edhazardia</taxon>
    </lineage>
</organism>
<name>J9D9X1_EDHAE</name>
<proteinExistence type="predicted"/>
<protein>
    <submittedName>
        <fullName evidence="1">Uncharacterized protein</fullName>
    </submittedName>
</protein>
<comment type="caution">
    <text evidence="1">The sequence shown here is derived from an EMBL/GenBank/DDBJ whole genome shotgun (WGS) entry which is preliminary data.</text>
</comment>
<dbReference type="HOGENOM" id="CLU_1408745_0_0_1"/>
<dbReference type="VEuPathDB" id="MicrosporidiaDB:EDEG_01433"/>
<dbReference type="OrthoDB" id="2190924at2759"/>
<dbReference type="OMA" id="MEESARC"/>
<keyword evidence="2" id="KW-1185">Reference proteome</keyword>
<sequence length="194" mass="22815">MDELQEKMRNLKSKGFFKKLRVDKNGHGTFVLSKKEIVLVSAYNKKKEADIVFKENRKEGNKLYLESILMYVESYYNEEVNERNTNATLVKWKSLPPFIRGVILQCNEKEIGMKNIFEFVLFNVMFHYMGIESKLIAHKLDDQVKCKTVLLDPNVHREIADLSTIFNTSKIEKFCILKPSELRKYIQNDLIINL</sequence>
<gene>
    <name evidence="1" type="ORF">EDEG_01433</name>
</gene>
<dbReference type="Proteomes" id="UP000003163">
    <property type="component" value="Unassembled WGS sequence"/>
</dbReference>
<dbReference type="EMBL" id="AFBI03000020">
    <property type="protein sequence ID" value="EJW04309.1"/>
    <property type="molecule type" value="Genomic_DNA"/>
</dbReference>
<reference evidence="2" key="2">
    <citation type="submission" date="2015-07" db="EMBL/GenBank/DDBJ databases">
        <title>Contrasting host-pathogen interactions and genome evolution in two generalist and specialist microsporidian pathogens of mosquitoes.</title>
        <authorList>
            <consortium name="The Broad Institute Genomics Platform"/>
            <consortium name="The Broad Institute Genome Sequencing Center for Infectious Disease"/>
            <person name="Cuomo C.A."/>
            <person name="Sanscrainte N.D."/>
            <person name="Goldberg J.M."/>
            <person name="Heiman D."/>
            <person name="Young S."/>
            <person name="Zeng Q."/>
            <person name="Becnel J.J."/>
            <person name="Birren B.W."/>
        </authorList>
    </citation>
    <scope>NUCLEOTIDE SEQUENCE [LARGE SCALE GENOMIC DNA]</scope>
    <source>
        <strain evidence="2">USNM 41457</strain>
    </source>
</reference>
<dbReference type="AlphaFoldDB" id="J9D9X1"/>
<reference evidence="1 2" key="1">
    <citation type="submission" date="2011-08" db="EMBL/GenBank/DDBJ databases">
        <authorList>
            <person name="Liu Z.J."/>
            <person name="Shi F.L."/>
            <person name="Lu J.Q."/>
            <person name="Li M."/>
            <person name="Wang Z.L."/>
        </authorList>
    </citation>
    <scope>NUCLEOTIDE SEQUENCE [LARGE SCALE GENOMIC DNA]</scope>
    <source>
        <strain evidence="1 2">USNM 41457</strain>
    </source>
</reference>
<evidence type="ECO:0000313" key="2">
    <source>
        <dbReference type="Proteomes" id="UP000003163"/>
    </source>
</evidence>
<dbReference type="InParanoid" id="J9D9X1"/>